<organism evidence="1 2">
    <name type="scientific">Helianthus annuus</name>
    <name type="common">Common sunflower</name>
    <dbReference type="NCBI Taxonomy" id="4232"/>
    <lineage>
        <taxon>Eukaryota</taxon>
        <taxon>Viridiplantae</taxon>
        <taxon>Streptophyta</taxon>
        <taxon>Embryophyta</taxon>
        <taxon>Tracheophyta</taxon>
        <taxon>Spermatophyta</taxon>
        <taxon>Magnoliopsida</taxon>
        <taxon>eudicotyledons</taxon>
        <taxon>Gunneridae</taxon>
        <taxon>Pentapetalae</taxon>
        <taxon>asterids</taxon>
        <taxon>campanulids</taxon>
        <taxon>Asterales</taxon>
        <taxon>Asteraceae</taxon>
        <taxon>Asteroideae</taxon>
        <taxon>Heliantheae alliance</taxon>
        <taxon>Heliantheae</taxon>
        <taxon>Helianthus</taxon>
    </lineage>
</organism>
<dbReference type="AlphaFoldDB" id="A0A9K3EP82"/>
<dbReference type="Proteomes" id="UP000215914">
    <property type="component" value="Unassembled WGS sequence"/>
</dbReference>
<dbReference type="EMBL" id="MNCJ02000328">
    <property type="protein sequence ID" value="KAF5775624.1"/>
    <property type="molecule type" value="Genomic_DNA"/>
</dbReference>
<dbReference type="Gramene" id="mRNA:HanXRQr2_Chr13g0614171">
    <property type="protein sequence ID" value="mRNA:HanXRQr2_Chr13g0614171"/>
    <property type="gene ID" value="HanXRQr2_Chr13g0614171"/>
</dbReference>
<protein>
    <submittedName>
        <fullName evidence="1">Uncharacterized protein</fullName>
    </submittedName>
</protein>
<comment type="caution">
    <text evidence="1">The sequence shown here is derived from an EMBL/GenBank/DDBJ whole genome shotgun (WGS) entry which is preliminary data.</text>
</comment>
<sequence length="46" mass="4879">MLPSLCRLSAPHITLIGVKLASVITRFNTLVAWSLSGPISSDLLSV</sequence>
<proteinExistence type="predicted"/>
<accession>A0A9K3EP82</accession>
<name>A0A9K3EP82_HELAN</name>
<reference evidence="1" key="2">
    <citation type="submission" date="2020-06" db="EMBL/GenBank/DDBJ databases">
        <title>Helianthus annuus Genome sequencing and assembly Release 2.</title>
        <authorList>
            <person name="Gouzy J."/>
            <person name="Langlade N."/>
            <person name="Munos S."/>
        </authorList>
    </citation>
    <scope>NUCLEOTIDE SEQUENCE</scope>
    <source>
        <tissue evidence="1">Leaves</tissue>
    </source>
</reference>
<gene>
    <name evidence="1" type="ORF">HanXRQr2_Chr13g0614171</name>
</gene>
<evidence type="ECO:0000313" key="1">
    <source>
        <dbReference type="EMBL" id="KAF5775624.1"/>
    </source>
</evidence>
<reference evidence="1" key="1">
    <citation type="journal article" date="2017" name="Nature">
        <title>The sunflower genome provides insights into oil metabolism, flowering and Asterid evolution.</title>
        <authorList>
            <person name="Badouin H."/>
            <person name="Gouzy J."/>
            <person name="Grassa C.J."/>
            <person name="Murat F."/>
            <person name="Staton S.E."/>
            <person name="Cottret L."/>
            <person name="Lelandais-Briere C."/>
            <person name="Owens G.L."/>
            <person name="Carrere S."/>
            <person name="Mayjonade B."/>
            <person name="Legrand L."/>
            <person name="Gill N."/>
            <person name="Kane N.C."/>
            <person name="Bowers J.E."/>
            <person name="Hubner S."/>
            <person name="Bellec A."/>
            <person name="Berard A."/>
            <person name="Berges H."/>
            <person name="Blanchet N."/>
            <person name="Boniface M.C."/>
            <person name="Brunel D."/>
            <person name="Catrice O."/>
            <person name="Chaidir N."/>
            <person name="Claudel C."/>
            <person name="Donnadieu C."/>
            <person name="Faraut T."/>
            <person name="Fievet G."/>
            <person name="Helmstetter N."/>
            <person name="King M."/>
            <person name="Knapp S.J."/>
            <person name="Lai Z."/>
            <person name="Le Paslier M.C."/>
            <person name="Lippi Y."/>
            <person name="Lorenzon L."/>
            <person name="Mandel J.R."/>
            <person name="Marage G."/>
            <person name="Marchand G."/>
            <person name="Marquand E."/>
            <person name="Bret-Mestries E."/>
            <person name="Morien E."/>
            <person name="Nambeesan S."/>
            <person name="Nguyen T."/>
            <person name="Pegot-Espagnet P."/>
            <person name="Pouilly N."/>
            <person name="Raftis F."/>
            <person name="Sallet E."/>
            <person name="Schiex T."/>
            <person name="Thomas J."/>
            <person name="Vandecasteele C."/>
            <person name="Vares D."/>
            <person name="Vear F."/>
            <person name="Vautrin S."/>
            <person name="Crespi M."/>
            <person name="Mangin B."/>
            <person name="Burke J.M."/>
            <person name="Salse J."/>
            <person name="Munos S."/>
            <person name="Vincourt P."/>
            <person name="Rieseberg L.H."/>
            <person name="Langlade N.B."/>
        </authorList>
    </citation>
    <scope>NUCLEOTIDE SEQUENCE</scope>
    <source>
        <tissue evidence="1">Leaves</tissue>
    </source>
</reference>
<evidence type="ECO:0000313" key="2">
    <source>
        <dbReference type="Proteomes" id="UP000215914"/>
    </source>
</evidence>
<keyword evidence="2" id="KW-1185">Reference proteome</keyword>